<sequence length="285" mass="30550">MPVHDKAADGFIPPGNAMRASHGIVIVPSASSTSQSQSSAFDASVQKDTGTVSDVGAAYSADVTPRSASASSEASPPPPKRRLVHGNYRSSKFSRMSLMLRQTQSTRWCTASLGQTSKNGRWPPTTSAIVARLGKDMNTRGNTPELGGALSSWLLSTAFDESTITARPTPQLRHLPNCPLLDEISRGKIASLSSLPASLPLRANLTAALPRTSVTRYVLRCAHQTDSASDTTFSLPEADASRHGQHSEKCSSHFAVPTRGMTGPQIERNAFFLRHPTYIAVCQRH</sequence>
<evidence type="ECO:0000313" key="2">
    <source>
        <dbReference type="Proteomes" id="UP000821845"/>
    </source>
</evidence>
<proteinExistence type="predicted"/>
<keyword evidence="2" id="KW-1185">Reference proteome</keyword>
<organism evidence="1 2">
    <name type="scientific">Hyalomma asiaticum</name>
    <name type="common">Tick</name>
    <dbReference type="NCBI Taxonomy" id="266040"/>
    <lineage>
        <taxon>Eukaryota</taxon>
        <taxon>Metazoa</taxon>
        <taxon>Ecdysozoa</taxon>
        <taxon>Arthropoda</taxon>
        <taxon>Chelicerata</taxon>
        <taxon>Arachnida</taxon>
        <taxon>Acari</taxon>
        <taxon>Parasitiformes</taxon>
        <taxon>Ixodida</taxon>
        <taxon>Ixodoidea</taxon>
        <taxon>Ixodidae</taxon>
        <taxon>Hyalomminae</taxon>
        <taxon>Hyalomma</taxon>
    </lineage>
</organism>
<evidence type="ECO:0000313" key="1">
    <source>
        <dbReference type="EMBL" id="KAH6933915.1"/>
    </source>
</evidence>
<dbReference type="EMBL" id="CM023484">
    <property type="protein sequence ID" value="KAH6933915.1"/>
    <property type="molecule type" value="Genomic_DNA"/>
</dbReference>
<comment type="caution">
    <text evidence="1">The sequence shown here is derived from an EMBL/GenBank/DDBJ whole genome shotgun (WGS) entry which is preliminary data.</text>
</comment>
<accession>A0ACB7SH24</accession>
<name>A0ACB7SH24_HYAAI</name>
<dbReference type="Proteomes" id="UP000821845">
    <property type="component" value="Chromosome 4"/>
</dbReference>
<protein>
    <submittedName>
        <fullName evidence="1">Uncharacterized protein</fullName>
    </submittedName>
</protein>
<gene>
    <name evidence="1" type="ORF">HPB50_018837</name>
</gene>
<reference evidence="1" key="1">
    <citation type="submission" date="2020-05" db="EMBL/GenBank/DDBJ databases">
        <title>Large-scale comparative analyses of tick genomes elucidate their genetic diversity and vector capacities.</title>
        <authorList>
            <person name="Jia N."/>
            <person name="Wang J."/>
            <person name="Shi W."/>
            <person name="Du L."/>
            <person name="Sun Y."/>
            <person name="Zhan W."/>
            <person name="Jiang J."/>
            <person name="Wang Q."/>
            <person name="Zhang B."/>
            <person name="Ji P."/>
            <person name="Sakyi L.B."/>
            <person name="Cui X."/>
            <person name="Yuan T."/>
            <person name="Jiang B."/>
            <person name="Yang W."/>
            <person name="Lam T.T.-Y."/>
            <person name="Chang Q."/>
            <person name="Ding S."/>
            <person name="Wang X."/>
            <person name="Zhu J."/>
            <person name="Ruan X."/>
            <person name="Zhao L."/>
            <person name="Wei J."/>
            <person name="Que T."/>
            <person name="Du C."/>
            <person name="Cheng J."/>
            <person name="Dai P."/>
            <person name="Han X."/>
            <person name="Huang E."/>
            <person name="Gao Y."/>
            <person name="Liu J."/>
            <person name="Shao H."/>
            <person name="Ye R."/>
            <person name="Li L."/>
            <person name="Wei W."/>
            <person name="Wang X."/>
            <person name="Wang C."/>
            <person name="Yang T."/>
            <person name="Huo Q."/>
            <person name="Li W."/>
            <person name="Guo W."/>
            <person name="Chen H."/>
            <person name="Zhou L."/>
            <person name="Ni X."/>
            <person name="Tian J."/>
            <person name="Zhou Y."/>
            <person name="Sheng Y."/>
            <person name="Liu T."/>
            <person name="Pan Y."/>
            <person name="Xia L."/>
            <person name="Li J."/>
            <person name="Zhao F."/>
            <person name="Cao W."/>
        </authorList>
    </citation>
    <scope>NUCLEOTIDE SEQUENCE</scope>
    <source>
        <strain evidence="1">Hyas-2018</strain>
    </source>
</reference>